<dbReference type="Proteomes" id="UP000199337">
    <property type="component" value="Unassembled WGS sequence"/>
</dbReference>
<name>A0A1I2N3R1_9FIRM</name>
<dbReference type="Gene3D" id="3.90.1200.10">
    <property type="match status" value="1"/>
</dbReference>
<dbReference type="Pfam" id="PF01636">
    <property type="entry name" value="APH"/>
    <property type="match status" value="1"/>
</dbReference>
<dbReference type="SUPFAM" id="SSF56112">
    <property type="entry name" value="Protein kinase-like (PK-like)"/>
    <property type="match status" value="1"/>
</dbReference>
<protein>
    <submittedName>
        <fullName evidence="2">Spore coat-associated protein S</fullName>
    </submittedName>
</protein>
<dbReference type="NCBIfam" id="TIGR02906">
    <property type="entry name" value="spore_CotS"/>
    <property type="match status" value="1"/>
</dbReference>
<dbReference type="InterPro" id="IPR014255">
    <property type="entry name" value="Spore_coat_CotS"/>
</dbReference>
<dbReference type="Gene3D" id="3.30.200.20">
    <property type="entry name" value="Phosphorylase Kinase, domain 1"/>
    <property type="match status" value="1"/>
</dbReference>
<sequence>MPPSTTKHMDLLSNVLNQYNVTNAQVFEIRDKGKKTVWQVNLGDKKMVLKKMPSSVAQTKFITDAASHLISAGVRIPKLVKTKSQKNFASANDLAYILMEWVGGKKPDYNRDTEAILSSLAAFHRGSLGFNPSSGSDCRSHLGTWPESYQKKKNQLQAHFQHARELRDKDEFSEIFLQNSELAFARIAQAVKRLEKSDYKEWLELVRTRGGLCHQDFTPKNLKMQSDGGITVFDLDSITVDIPARDLRKIINKILKKEGSRKVKTLKLIAAVYQDNYPLTKGQWEVVAADLLFPHLFCGVVDKYYLNRAPDWSLGKYVEKLKQSIRTEINKEEVILQILEQTVNKH</sequence>
<dbReference type="InterPro" id="IPR002575">
    <property type="entry name" value="Aminoglycoside_PTrfase"/>
</dbReference>
<dbReference type="InterPro" id="IPR047175">
    <property type="entry name" value="CotS-like"/>
</dbReference>
<feature type="domain" description="Aminoglycoside phosphotransferase" evidence="1">
    <location>
        <begin position="36"/>
        <end position="251"/>
    </location>
</feature>
<accession>A0A1I2N3R1</accession>
<gene>
    <name evidence="2" type="ORF">SAMN05660649_00338</name>
</gene>
<dbReference type="PANTHER" id="PTHR39179">
    <property type="entry name" value="SPORE COAT PROTEIN I"/>
    <property type="match status" value="1"/>
</dbReference>
<dbReference type="STRING" id="341036.SAMN05660649_00338"/>
<reference evidence="3" key="1">
    <citation type="submission" date="2016-10" db="EMBL/GenBank/DDBJ databases">
        <authorList>
            <person name="Varghese N."/>
            <person name="Submissions S."/>
        </authorList>
    </citation>
    <scope>NUCLEOTIDE SEQUENCE [LARGE SCALE GENOMIC DNA]</scope>
    <source>
        <strain evidence="3">DSM 17038</strain>
    </source>
</reference>
<organism evidence="2 3">
    <name type="scientific">Desulfotruncus arcticus DSM 17038</name>
    <dbReference type="NCBI Taxonomy" id="1121424"/>
    <lineage>
        <taxon>Bacteria</taxon>
        <taxon>Bacillati</taxon>
        <taxon>Bacillota</taxon>
        <taxon>Clostridia</taxon>
        <taxon>Eubacteriales</taxon>
        <taxon>Desulfallaceae</taxon>
        <taxon>Desulfotruncus</taxon>
    </lineage>
</organism>
<dbReference type="PANTHER" id="PTHR39179:SF1">
    <property type="entry name" value="SPORE COAT PROTEIN I"/>
    <property type="match status" value="1"/>
</dbReference>
<proteinExistence type="predicted"/>
<evidence type="ECO:0000259" key="1">
    <source>
        <dbReference type="Pfam" id="PF01636"/>
    </source>
</evidence>
<dbReference type="EMBL" id="FOOX01000001">
    <property type="protein sequence ID" value="SFF98402.1"/>
    <property type="molecule type" value="Genomic_DNA"/>
</dbReference>
<dbReference type="AlphaFoldDB" id="A0A1I2N3R1"/>
<dbReference type="GO" id="GO:0042601">
    <property type="term" value="C:endospore-forming forespore"/>
    <property type="evidence" value="ECO:0007669"/>
    <property type="project" value="TreeGrafter"/>
</dbReference>
<evidence type="ECO:0000313" key="2">
    <source>
        <dbReference type="EMBL" id="SFF98402.1"/>
    </source>
</evidence>
<dbReference type="InterPro" id="IPR011009">
    <property type="entry name" value="Kinase-like_dom_sf"/>
</dbReference>
<evidence type="ECO:0000313" key="3">
    <source>
        <dbReference type="Proteomes" id="UP000199337"/>
    </source>
</evidence>
<keyword evidence="3" id="KW-1185">Reference proteome</keyword>